<dbReference type="EMBL" id="QFLI01000011">
    <property type="protein sequence ID" value="PXX96877.1"/>
    <property type="molecule type" value="Genomic_DNA"/>
</dbReference>
<comment type="caution">
    <text evidence="2">The sequence shown here is derived from an EMBL/GenBank/DDBJ whole genome shotgun (WGS) entry which is preliminary data.</text>
</comment>
<sequence>MNVNNVKITGGEVFFTFQFNFKYLLFTALLILMAVTTYLLYPKGDYTNEALFKEYFADLHYNDRAGDDEIGAMVRAMQLIKDEHYHDAIQKLDEIYQDKKIYSSKAQWYKGLCLLKTNAEDDVIMQHFGRIIMEGGDFANLSLEILSKRNQQKKKKQPKILAP</sequence>
<dbReference type="RefSeq" id="WP_110362888.1">
    <property type="nucleotide sequence ID" value="NZ_QFLI01000011.1"/>
</dbReference>
<protein>
    <recommendedName>
        <fullName evidence="4">Tetratricopeptide repeat-like domain-containing protein</fullName>
    </recommendedName>
</protein>
<keyword evidence="1" id="KW-1133">Transmembrane helix</keyword>
<evidence type="ECO:0000313" key="3">
    <source>
        <dbReference type="Proteomes" id="UP000248079"/>
    </source>
</evidence>
<evidence type="ECO:0008006" key="4">
    <source>
        <dbReference type="Google" id="ProtNLM"/>
    </source>
</evidence>
<keyword evidence="3" id="KW-1185">Reference proteome</keyword>
<reference evidence="2 3" key="1">
    <citation type="submission" date="2018-05" db="EMBL/GenBank/DDBJ databases">
        <title>Marinifilum breve JC075T sp. nov., a marine bacterium isolated from Yongle Blue Hole in the South China Sea.</title>
        <authorList>
            <person name="Fu T."/>
        </authorList>
    </citation>
    <scope>NUCLEOTIDE SEQUENCE [LARGE SCALE GENOMIC DNA]</scope>
    <source>
        <strain evidence="2 3">JC075</strain>
    </source>
</reference>
<feature type="transmembrane region" description="Helical" evidence="1">
    <location>
        <begin position="23"/>
        <end position="41"/>
    </location>
</feature>
<organism evidence="2 3">
    <name type="scientific">Marinifilum breve</name>
    <dbReference type="NCBI Taxonomy" id="2184082"/>
    <lineage>
        <taxon>Bacteria</taxon>
        <taxon>Pseudomonadati</taxon>
        <taxon>Bacteroidota</taxon>
        <taxon>Bacteroidia</taxon>
        <taxon>Marinilabiliales</taxon>
        <taxon>Marinifilaceae</taxon>
    </lineage>
</organism>
<keyword evidence="1" id="KW-0812">Transmembrane</keyword>
<dbReference type="AlphaFoldDB" id="A0A2V3ZT66"/>
<evidence type="ECO:0000313" key="2">
    <source>
        <dbReference type="EMBL" id="PXX96877.1"/>
    </source>
</evidence>
<accession>A0A2V3ZT66</accession>
<dbReference type="Proteomes" id="UP000248079">
    <property type="component" value="Unassembled WGS sequence"/>
</dbReference>
<keyword evidence="1" id="KW-0472">Membrane</keyword>
<evidence type="ECO:0000256" key="1">
    <source>
        <dbReference type="SAM" id="Phobius"/>
    </source>
</evidence>
<gene>
    <name evidence="2" type="ORF">DF185_19755</name>
</gene>
<name>A0A2V3ZT66_9BACT</name>
<proteinExistence type="predicted"/>